<sequence length="189" mass="20356">MALISYDPPERFIVGTIGPTGQREFFLQASDGLRTTSVGVEKTQVSVLSDRVNDLLDEFAGSSASEQAAQLFTDDGPLATPVDAEFRVGTMGLSWDTDTRRLVLELHAVGDSFDTADVEELAETGELAEDPALDPTQMVLRVSMPAAMARAFARRGRKVVAAGRPQCPFCAGPIDPDGHICPRANGYRR</sequence>
<proteinExistence type="predicted"/>
<dbReference type="NCBIfam" id="TIGR03847">
    <property type="entry name" value="conserved hypothetical protein"/>
    <property type="match status" value="1"/>
</dbReference>
<name>K6V4R0_9MICO</name>
<reference evidence="1 2" key="1">
    <citation type="submission" date="2012-08" db="EMBL/GenBank/DDBJ databases">
        <title>Whole genome shotgun sequence of Austwickia chelonae NBRC 105200.</title>
        <authorList>
            <person name="Yoshida I."/>
            <person name="Hosoyama A."/>
            <person name="Tsuchikane K."/>
            <person name="Katsumata H."/>
            <person name="Ando Y."/>
            <person name="Ohji S."/>
            <person name="Hamada M."/>
            <person name="Tamura T."/>
            <person name="Yamazoe A."/>
            <person name="Yamazaki S."/>
            <person name="Fujita N."/>
        </authorList>
    </citation>
    <scope>NUCLEOTIDE SEQUENCE [LARGE SCALE GENOMIC DNA]</scope>
    <source>
        <strain evidence="1 2">NBRC 105200</strain>
    </source>
</reference>
<evidence type="ECO:0000313" key="2">
    <source>
        <dbReference type="Proteomes" id="UP000008495"/>
    </source>
</evidence>
<accession>K6V4R0</accession>
<organism evidence="1 2">
    <name type="scientific">Austwickia chelonae NBRC 105200</name>
    <dbReference type="NCBI Taxonomy" id="1184607"/>
    <lineage>
        <taxon>Bacteria</taxon>
        <taxon>Bacillati</taxon>
        <taxon>Actinomycetota</taxon>
        <taxon>Actinomycetes</taxon>
        <taxon>Micrococcales</taxon>
        <taxon>Dermatophilaceae</taxon>
        <taxon>Austwickia</taxon>
    </lineage>
</organism>
<dbReference type="STRING" id="100225.SAMN05421595_0953"/>
<evidence type="ECO:0000313" key="1">
    <source>
        <dbReference type="EMBL" id="GAB77138.1"/>
    </source>
</evidence>
<gene>
    <name evidence="1" type="ORF">AUCHE_05_00430</name>
</gene>
<evidence type="ECO:0008006" key="3">
    <source>
        <dbReference type="Google" id="ProtNLM"/>
    </source>
</evidence>
<protein>
    <recommendedName>
        <fullName evidence="3">DUF3090 domain-containing protein</fullName>
    </recommendedName>
</protein>
<dbReference type="EMBL" id="BAGZ01000005">
    <property type="protein sequence ID" value="GAB77138.1"/>
    <property type="molecule type" value="Genomic_DNA"/>
</dbReference>
<comment type="caution">
    <text evidence="1">The sequence shown here is derived from an EMBL/GenBank/DDBJ whole genome shotgun (WGS) entry which is preliminary data.</text>
</comment>
<dbReference type="RefSeq" id="WP_006501890.1">
    <property type="nucleotide sequence ID" value="NZ_BAGZ01000005.1"/>
</dbReference>
<dbReference type="Pfam" id="PF11290">
    <property type="entry name" value="DUF3090"/>
    <property type="match status" value="1"/>
</dbReference>
<dbReference type="AlphaFoldDB" id="K6V4R0"/>
<dbReference type="eggNOG" id="ENOG502ZW25">
    <property type="taxonomic scope" value="Bacteria"/>
</dbReference>
<dbReference type="InterPro" id="IPR021441">
    <property type="entry name" value="DUF3090"/>
</dbReference>
<dbReference type="OrthoDB" id="156387at2"/>
<dbReference type="Proteomes" id="UP000008495">
    <property type="component" value="Unassembled WGS sequence"/>
</dbReference>
<keyword evidence="2" id="KW-1185">Reference proteome</keyword>